<dbReference type="InterPro" id="IPR006756">
    <property type="entry name" value="Phenol_hydroxylase"/>
</dbReference>
<proteinExistence type="predicted"/>
<sequence>MSVVALTPDYEKHIEFRDLEKNFHGNRVVYLHWEQHLSFCSAIAFPLPPSMPFAAFVEAIVKPHYAAHPDFQRIDWSQVVWMIDDEKKTPDMDKSLEENGVKHKSLVRFWTPGLEGYKGSAS</sequence>
<dbReference type="EMBL" id="JAIVFP010000001">
    <property type="protein sequence ID" value="MCI4682404.1"/>
    <property type="molecule type" value="Genomic_DNA"/>
</dbReference>
<evidence type="ECO:0000313" key="2">
    <source>
        <dbReference type="Proteomes" id="UP001139104"/>
    </source>
</evidence>
<dbReference type="Gene3D" id="3.10.20.560">
    <property type="entry name" value="Phenol hydroxylase"/>
    <property type="match status" value="1"/>
</dbReference>
<dbReference type="RefSeq" id="WP_243066420.1">
    <property type="nucleotide sequence ID" value="NZ_JAIVFK010000090.1"/>
</dbReference>
<keyword evidence="2" id="KW-1185">Reference proteome</keyword>
<dbReference type="Pfam" id="PF04663">
    <property type="entry name" value="Phenol_monoox"/>
    <property type="match status" value="1"/>
</dbReference>
<gene>
    <name evidence="1" type="ORF">K2U94_06470</name>
</gene>
<organism evidence="1 2">
    <name type="scientific">Candidatus Rhodoblastus alkanivorans</name>
    <dbReference type="NCBI Taxonomy" id="2954117"/>
    <lineage>
        <taxon>Bacteria</taxon>
        <taxon>Pseudomonadati</taxon>
        <taxon>Pseudomonadota</taxon>
        <taxon>Alphaproteobacteria</taxon>
        <taxon>Hyphomicrobiales</taxon>
        <taxon>Rhodoblastaceae</taxon>
        <taxon>Rhodoblastus</taxon>
    </lineage>
</organism>
<protein>
    <submittedName>
        <fullName evidence="1">Phenol hydroxylase subunit P4</fullName>
    </submittedName>
</protein>
<dbReference type="Proteomes" id="UP001139104">
    <property type="component" value="Unassembled WGS sequence"/>
</dbReference>
<dbReference type="InterPro" id="IPR043010">
    <property type="entry name" value="Phenol_hydroxylase_sf"/>
</dbReference>
<reference evidence="1" key="1">
    <citation type="journal article" date="2022" name="ISME J.">
        <title>Identification of active gaseous-alkane degraders at natural gas seeps.</title>
        <authorList>
            <person name="Farhan Ul Haque M."/>
            <person name="Hernandez M."/>
            <person name="Crombie A.T."/>
            <person name="Murrell J.C."/>
        </authorList>
    </citation>
    <scope>NUCLEOTIDE SEQUENCE</scope>
    <source>
        <strain evidence="1">PC2</strain>
    </source>
</reference>
<evidence type="ECO:0000313" key="1">
    <source>
        <dbReference type="EMBL" id="MCI4682404.1"/>
    </source>
</evidence>
<accession>A0ABS9Z406</accession>
<comment type="caution">
    <text evidence="1">The sequence shown here is derived from an EMBL/GenBank/DDBJ whole genome shotgun (WGS) entry which is preliminary data.</text>
</comment>
<name>A0ABS9Z406_9HYPH</name>